<dbReference type="Pfam" id="PF08706">
    <property type="entry name" value="D5_N"/>
    <property type="match status" value="1"/>
</dbReference>
<evidence type="ECO:0000259" key="2">
    <source>
        <dbReference type="Pfam" id="PF08706"/>
    </source>
</evidence>
<proteinExistence type="predicted"/>
<protein>
    <recommendedName>
        <fullName evidence="2">Bacteriophage/plasmid primase P4 C-terminal domain-containing protein</fullName>
    </recommendedName>
</protein>
<gene>
    <name evidence="3" type="ORF">JKL49_00745</name>
</gene>
<organism evidence="3">
    <name type="scientific">Phenylobacterium glaciei</name>
    <dbReference type="NCBI Taxonomy" id="2803784"/>
    <lineage>
        <taxon>Bacteria</taxon>
        <taxon>Pseudomonadati</taxon>
        <taxon>Pseudomonadota</taxon>
        <taxon>Alphaproteobacteria</taxon>
        <taxon>Caulobacterales</taxon>
        <taxon>Caulobacteraceae</taxon>
        <taxon>Phenylobacterium</taxon>
    </lineage>
</organism>
<name>A0A974P4L7_9CAUL</name>
<dbReference type="EMBL" id="CP068570">
    <property type="protein sequence ID" value="QQZ50290.1"/>
    <property type="molecule type" value="Genomic_DNA"/>
</dbReference>
<feature type="domain" description="Bacteriophage/plasmid primase P4 C-terminal" evidence="2">
    <location>
        <begin position="28"/>
        <end position="79"/>
    </location>
</feature>
<feature type="compositionally biased region" description="Basic residues" evidence="1">
    <location>
        <begin position="122"/>
        <end position="136"/>
    </location>
</feature>
<reference evidence="3" key="1">
    <citation type="submission" date="2021-01" db="EMBL/GenBank/DDBJ databases">
        <title>Genome sequence of Phenylobacterium sp. 20VBR1 isolated from a valley glaceir, Ny-Alesund, Svalbard.</title>
        <authorList>
            <person name="Thomas F.A."/>
            <person name="Krishnan K.P."/>
            <person name="Sinha R.K."/>
        </authorList>
    </citation>
    <scope>NUCLEOTIDE SEQUENCE</scope>
    <source>
        <strain evidence="3">20VBR1</strain>
    </source>
</reference>
<feature type="region of interest" description="Disordered" evidence="1">
    <location>
        <begin position="89"/>
        <end position="136"/>
    </location>
</feature>
<evidence type="ECO:0000256" key="1">
    <source>
        <dbReference type="SAM" id="MobiDB-lite"/>
    </source>
</evidence>
<evidence type="ECO:0000313" key="3">
    <source>
        <dbReference type="EMBL" id="QQZ50290.1"/>
    </source>
</evidence>
<dbReference type="InterPro" id="IPR014818">
    <property type="entry name" value="Phage/plasmid_primase_P4_C"/>
</dbReference>
<accession>A0A974P4L7</accession>
<feature type="compositionally biased region" description="Basic residues" evidence="1">
    <location>
        <begin position="95"/>
        <end position="104"/>
    </location>
</feature>
<sequence>MGHPEPDQQNTSEGDETAPVELTEDALAEIFTHQHAQDWRYVAAWGQWLTWTGRVWVREDTLKAYDLSRKVCRAAQGAQHPTQDQAVIGFDNRCRRAHRPRRPAPCRDDRGLGPRSLGAQHAGRRRGSAYRPGRRP</sequence>
<dbReference type="AlphaFoldDB" id="A0A974P4L7"/>